<dbReference type="Gene3D" id="1.10.10.10">
    <property type="entry name" value="Winged helix-like DNA-binding domain superfamily/Winged helix DNA-binding domain"/>
    <property type="match status" value="1"/>
</dbReference>
<dbReference type="InterPro" id="IPR037171">
    <property type="entry name" value="NagB/RpiA_transferase-like"/>
</dbReference>
<dbReference type="InterPro" id="IPR051054">
    <property type="entry name" value="SorC_transcr_regulators"/>
</dbReference>
<dbReference type="Proteomes" id="UP000248975">
    <property type="component" value="Unassembled WGS sequence"/>
</dbReference>
<evidence type="ECO:0000256" key="1">
    <source>
        <dbReference type="ARBA" id="ARBA00010466"/>
    </source>
</evidence>
<evidence type="ECO:0000256" key="2">
    <source>
        <dbReference type="ARBA" id="ARBA00023015"/>
    </source>
</evidence>
<dbReference type="SUPFAM" id="SSF100950">
    <property type="entry name" value="NagB/RpiA/CoA transferase-like"/>
    <property type="match status" value="1"/>
</dbReference>
<dbReference type="InterPro" id="IPR007324">
    <property type="entry name" value="Sugar-bd_dom_put"/>
</dbReference>
<evidence type="ECO:0000313" key="6">
    <source>
        <dbReference type="EMBL" id="PZQ97017.1"/>
    </source>
</evidence>
<name>A0A2W5TMN9_CERSP</name>
<keyword evidence="4" id="KW-0804">Transcription</keyword>
<comment type="similarity">
    <text evidence="1">Belongs to the SorC transcriptional regulatory family.</text>
</comment>
<dbReference type="PANTHER" id="PTHR34294">
    <property type="entry name" value="TRANSCRIPTIONAL REGULATOR-RELATED"/>
    <property type="match status" value="1"/>
</dbReference>
<feature type="domain" description="Sugar-binding" evidence="5">
    <location>
        <begin position="76"/>
        <end position="320"/>
    </location>
</feature>
<evidence type="ECO:0000256" key="4">
    <source>
        <dbReference type="ARBA" id="ARBA00023163"/>
    </source>
</evidence>
<dbReference type="GO" id="GO:0003677">
    <property type="term" value="F:DNA binding"/>
    <property type="evidence" value="ECO:0007669"/>
    <property type="project" value="UniProtKB-KW"/>
</dbReference>
<dbReference type="Gene3D" id="3.40.50.1360">
    <property type="match status" value="1"/>
</dbReference>
<protein>
    <submittedName>
        <fullName evidence="6">Transcriptional regulator</fullName>
    </submittedName>
</protein>
<evidence type="ECO:0000313" key="7">
    <source>
        <dbReference type="Proteomes" id="UP000248975"/>
    </source>
</evidence>
<gene>
    <name evidence="6" type="ORF">DI533_15835</name>
</gene>
<reference evidence="6 7" key="1">
    <citation type="submission" date="2017-08" db="EMBL/GenBank/DDBJ databases">
        <title>Infants hospitalized years apart are colonized by the same room-sourced microbial strains.</title>
        <authorList>
            <person name="Brooks B."/>
            <person name="Olm M.R."/>
            <person name="Firek B.A."/>
            <person name="Baker R."/>
            <person name="Thomas B.C."/>
            <person name="Morowitz M.J."/>
            <person name="Banfield J.F."/>
        </authorList>
    </citation>
    <scope>NUCLEOTIDE SEQUENCE [LARGE SCALE GENOMIC DNA]</scope>
    <source>
        <strain evidence="6">S2_003_000_R2_11</strain>
    </source>
</reference>
<proteinExistence type="inferred from homology"/>
<dbReference type="Pfam" id="PF04198">
    <property type="entry name" value="Sugar-bind"/>
    <property type="match status" value="1"/>
</dbReference>
<comment type="caution">
    <text evidence="6">The sequence shown here is derived from an EMBL/GenBank/DDBJ whole genome shotgun (WGS) entry which is preliminary data.</text>
</comment>
<sequence length="327" mass="35594">MTEEAERSANRLPVDDSREHLMIRIARMTYQQDKTLTEIATETGLNRWQVSRLLQEARDLGVVRIEIVPRTLRHPDLEARLAHTFGLRDAVVVPGPLEQGIEGVAQAAGQYIATMKPKPRVIGVSWGRTMAAVAHWLPPDWADGVTVVQINGTVAPVPGVAYHNDVAETFARKGKGRMIPLPVPAIVGERLTREVLEKDRIVADVLRSARSAQVLTFSLGVAGDASVLMRSGNITKSEMASLVKAGAVGDVLGHFINKRGEPVDPELDARTIGLNLSDLRQRERVIGIAAGPEKHEITLGTLRAGLINVLVTDEATATFALEHAHDR</sequence>
<dbReference type="EMBL" id="QFQS01000003">
    <property type="protein sequence ID" value="PZQ97017.1"/>
    <property type="molecule type" value="Genomic_DNA"/>
</dbReference>
<dbReference type="PANTHER" id="PTHR34294:SF1">
    <property type="entry name" value="TRANSCRIPTIONAL REGULATOR LSRR"/>
    <property type="match status" value="1"/>
</dbReference>
<dbReference type="InterPro" id="IPR036388">
    <property type="entry name" value="WH-like_DNA-bd_sf"/>
</dbReference>
<accession>A0A2W5TMN9</accession>
<dbReference type="AlphaFoldDB" id="A0A2W5TMN9"/>
<keyword evidence="2" id="KW-0805">Transcription regulation</keyword>
<dbReference type="GO" id="GO:0030246">
    <property type="term" value="F:carbohydrate binding"/>
    <property type="evidence" value="ECO:0007669"/>
    <property type="project" value="InterPro"/>
</dbReference>
<keyword evidence="3" id="KW-0238">DNA-binding</keyword>
<organism evidence="6 7">
    <name type="scientific">Cereibacter sphaeroides</name>
    <name type="common">Rhodobacter sphaeroides</name>
    <dbReference type="NCBI Taxonomy" id="1063"/>
    <lineage>
        <taxon>Bacteria</taxon>
        <taxon>Pseudomonadati</taxon>
        <taxon>Pseudomonadota</taxon>
        <taxon>Alphaproteobacteria</taxon>
        <taxon>Rhodobacterales</taxon>
        <taxon>Paracoccaceae</taxon>
        <taxon>Cereibacter</taxon>
    </lineage>
</organism>
<evidence type="ECO:0000256" key="3">
    <source>
        <dbReference type="ARBA" id="ARBA00023125"/>
    </source>
</evidence>
<evidence type="ECO:0000259" key="5">
    <source>
        <dbReference type="Pfam" id="PF04198"/>
    </source>
</evidence>